<keyword evidence="3" id="KW-1185">Reference proteome</keyword>
<organism evidence="2 3">
    <name type="scientific">Albula glossodonta</name>
    <name type="common">roundjaw bonefish</name>
    <dbReference type="NCBI Taxonomy" id="121402"/>
    <lineage>
        <taxon>Eukaryota</taxon>
        <taxon>Metazoa</taxon>
        <taxon>Chordata</taxon>
        <taxon>Craniata</taxon>
        <taxon>Vertebrata</taxon>
        <taxon>Euteleostomi</taxon>
        <taxon>Actinopterygii</taxon>
        <taxon>Neopterygii</taxon>
        <taxon>Teleostei</taxon>
        <taxon>Albuliformes</taxon>
        <taxon>Albulidae</taxon>
        <taxon>Albula</taxon>
    </lineage>
</organism>
<comment type="caution">
    <text evidence="2">The sequence shown here is derived from an EMBL/GenBank/DDBJ whole genome shotgun (WGS) entry which is preliminary data.</text>
</comment>
<sequence length="59" mass="6870">MNDRSGYKLDLRVDREFALVLYPELSESFKLKTRTRSGPEMGLGFPLGSKEQREEHRTP</sequence>
<feature type="region of interest" description="Disordered" evidence="1">
    <location>
        <begin position="33"/>
        <end position="59"/>
    </location>
</feature>
<reference evidence="2" key="1">
    <citation type="thesis" date="2021" institute="BYU ScholarsArchive" country="Provo, UT, USA">
        <title>Applications of and Algorithms for Genome Assembly and Genomic Analyses with an Emphasis on Marine Teleosts.</title>
        <authorList>
            <person name="Pickett B.D."/>
        </authorList>
    </citation>
    <scope>NUCLEOTIDE SEQUENCE</scope>
    <source>
        <strain evidence="2">HI-2016</strain>
    </source>
</reference>
<dbReference type="EMBL" id="JAFBMS010000002">
    <property type="protein sequence ID" value="KAG9354544.1"/>
    <property type="molecule type" value="Genomic_DNA"/>
</dbReference>
<name>A0A8T2PT72_9TELE</name>
<proteinExistence type="predicted"/>
<protein>
    <submittedName>
        <fullName evidence="2">Uncharacterized protein</fullName>
    </submittedName>
</protein>
<evidence type="ECO:0000313" key="2">
    <source>
        <dbReference type="EMBL" id="KAG9354544.1"/>
    </source>
</evidence>
<gene>
    <name evidence="2" type="ORF">JZ751_001255</name>
</gene>
<evidence type="ECO:0000313" key="3">
    <source>
        <dbReference type="Proteomes" id="UP000824540"/>
    </source>
</evidence>
<feature type="compositionally biased region" description="Basic and acidic residues" evidence="1">
    <location>
        <begin position="50"/>
        <end position="59"/>
    </location>
</feature>
<accession>A0A8T2PT72</accession>
<evidence type="ECO:0000256" key="1">
    <source>
        <dbReference type="SAM" id="MobiDB-lite"/>
    </source>
</evidence>
<dbReference type="Proteomes" id="UP000824540">
    <property type="component" value="Unassembled WGS sequence"/>
</dbReference>
<dbReference type="AlphaFoldDB" id="A0A8T2PT72"/>